<keyword evidence="1" id="KW-0479">Metal-binding</keyword>
<dbReference type="Proteomes" id="UP001165085">
    <property type="component" value="Unassembled WGS sequence"/>
</dbReference>
<dbReference type="Pfam" id="PF00111">
    <property type="entry name" value="Fer2"/>
    <property type="match status" value="1"/>
</dbReference>
<protein>
    <recommendedName>
        <fullName evidence="4">2Fe-2S ferredoxin-type domain-containing protein</fullName>
    </recommendedName>
</protein>
<sequence length="133" mass="13991">MHSSQILLLGLLLALATSSKAFLALPTQRPCLARSEPLFGFFDKAFANEDLGAKQNAGLKNGPKVNDSVTINGKACKNAVVGQKIKVVAAAARVKIPYNCNNGDCGTCTVLVNGRKAKACQMTVPKGKCDIQT</sequence>
<name>A0A9W7DSN7_9STRA</name>
<keyword evidence="6" id="KW-1185">Reference proteome</keyword>
<evidence type="ECO:0000313" key="6">
    <source>
        <dbReference type="Proteomes" id="UP001165085"/>
    </source>
</evidence>
<evidence type="ECO:0000259" key="4">
    <source>
        <dbReference type="PROSITE" id="PS51085"/>
    </source>
</evidence>
<feature type="signal peptide" evidence="3">
    <location>
        <begin position="1"/>
        <end position="21"/>
    </location>
</feature>
<keyword evidence="2" id="KW-0411">Iron-sulfur</keyword>
<dbReference type="OrthoDB" id="39246at2759"/>
<keyword evidence="3" id="KW-0732">Signal</keyword>
<organism evidence="5 6">
    <name type="scientific">Triparma strigata</name>
    <dbReference type="NCBI Taxonomy" id="1606541"/>
    <lineage>
        <taxon>Eukaryota</taxon>
        <taxon>Sar</taxon>
        <taxon>Stramenopiles</taxon>
        <taxon>Ochrophyta</taxon>
        <taxon>Bolidophyceae</taxon>
        <taxon>Parmales</taxon>
        <taxon>Triparmaceae</taxon>
        <taxon>Triparma</taxon>
    </lineage>
</organism>
<dbReference type="InterPro" id="IPR036010">
    <property type="entry name" value="2Fe-2S_ferredoxin-like_sf"/>
</dbReference>
<dbReference type="InterPro" id="IPR012675">
    <property type="entry name" value="Beta-grasp_dom_sf"/>
</dbReference>
<feature type="chain" id="PRO_5040950158" description="2Fe-2S ferredoxin-type domain-containing protein" evidence="3">
    <location>
        <begin position="22"/>
        <end position="133"/>
    </location>
</feature>
<dbReference type="InterPro" id="IPR006058">
    <property type="entry name" value="2Fe2S_fd_BS"/>
</dbReference>
<dbReference type="CDD" id="cd00207">
    <property type="entry name" value="fer2"/>
    <property type="match status" value="1"/>
</dbReference>
<keyword evidence="1" id="KW-0408">Iron</keyword>
<dbReference type="PROSITE" id="PS51085">
    <property type="entry name" value="2FE2S_FER_2"/>
    <property type="match status" value="1"/>
</dbReference>
<evidence type="ECO:0000256" key="3">
    <source>
        <dbReference type="SAM" id="SignalP"/>
    </source>
</evidence>
<dbReference type="GO" id="GO:0051537">
    <property type="term" value="F:2 iron, 2 sulfur cluster binding"/>
    <property type="evidence" value="ECO:0007669"/>
    <property type="project" value="UniProtKB-KW"/>
</dbReference>
<dbReference type="AlphaFoldDB" id="A0A9W7DSN7"/>
<evidence type="ECO:0000256" key="2">
    <source>
        <dbReference type="ARBA" id="ARBA00023014"/>
    </source>
</evidence>
<proteinExistence type="predicted"/>
<evidence type="ECO:0000256" key="1">
    <source>
        <dbReference type="ARBA" id="ARBA00022714"/>
    </source>
</evidence>
<accession>A0A9W7DSN7</accession>
<evidence type="ECO:0000313" key="5">
    <source>
        <dbReference type="EMBL" id="GMH53658.1"/>
    </source>
</evidence>
<reference evidence="6" key="1">
    <citation type="journal article" date="2023" name="Commun. Biol.">
        <title>Genome analysis of Parmales, the sister group of diatoms, reveals the evolutionary specialization of diatoms from phago-mixotrophs to photoautotrophs.</title>
        <authorList>
            <person name="Ban H."/>
            <person name="Sato S."/>
            <person name="Yoshikawa S."/>
            <person name="Yamada K."/>
            <person name="Nakamura Y."/>
            <person name="Ichinomiya M."/>
            <person name="Sato N."/>
            <person name="Blanc-Mathieu R."/>
            <person name="Endo H."/>
            <person name="Kuwata A."/>
            <person name="Ogata H."/>
        </authorList>
    </citation>
    <scope>NUCLEOTIDE SEQUENCE [LARGE SCALE GENOMIC DNA]</scope>
    <source>
        <strain evidence="6">NIES 3701</strain>
    </source>
</reference>
<dbReference type="SUPFAM" id="SSF54292">
    <property type="entry name" value="2Fe-2S ferredoxin-like"/>
    <property type="match status" value="1"/>
</dbReference>
<dbReference type="EMBL" id="BRXY01000021">
    <property type="protein sequence ID" value="GMH53658.1"/>
    <property type="molecule type" value="Genomic_DNA"/>
</dbReference>
<dbReference type="PROSITE" id="PS00197">
    <property type="entry name" value="2FE2S_FER_1"/>
    <property type="match status" value="1"/>
</dbReference>
<gene>
    <name evidence="5" type="ORF">TrST_g10168</name>
</gene>
<dbReference type="Gene3D" id="3.10.20.30">
    <property type="match status" value="1"/>
</dbReference>
<dbReference type="InterPro" id="IPR001041">
    <property type="entry name" value="2Fe-2S_ferredoxin-type"/>
</dbReference>
<comment type="caution">
    <text evidence="5">The sequence shown here is derived from an EMBL/GenBank/DDBJ whole genome shotgun (WGS) entry which is preliminary data.</text>
</comment>
<keyword evidence="1" id="KW-0001">2Fe-2S</keyword>
<feature type="domain" description="2Fe-2S ferredoxin-type" evidence="4">
    <location>
        <begin position="67"/>
        <end position="133"/>
    </location>
</feature>